<comment type="caution">
    <text evidence="2">The sequence shown here is derived from an EMBL/GenBank/DDBJ whole genome shotgun (WGS) entry which is preliminary data.</text>
</comment>
<evidence type="ECO:0000313" key="3">
    <source>
        <dbReference type="Proteomes" id="UP001201812"/>
    </source>
</evidence>
<feature type="compositionally biased region" description="Low complexity" evidence="1">
    <location>
        <begin position="844"/>
        <end position="855"/>
    </location>
</feature>
<accession>A0AAD4R5S5</accession>
<feature type="region of interest" description="Disordered" evidence="1">
    <location>
        <begin position="695"/>
        <end position="739"/>
    </location>
</feature>
<dbReference type="EMBL" id="JAKKPZ010000021">
    <property type="protein sequence ID" value="KAI1711585.1"/>
    <property type="molecule type" value="Genomic_DNA"/>
</dbReference>
<feature type="region of interest" description="Disordered" evidence="1">
    <location>
        <begin position="751"/>
        <end position="860"/>
    </location>
</feature>
<keyword evidence="3" id="KW-1185">Reference proteome</keyword>
<gene>
    <name evidence="2" type="ORF">DdX_10047</name>
</gene>
<proteinExistence type="predicted"/>
<feature type="compositionally biased region" description="Polar residues" evidence="1">
    <location>
        <begin position="823"/>
        <end position="838"/>
    </location>
</feature>
<evidence type="ECO:0000256" key="1">
    <source>
        <dbReference type="SAM" id="MobiDB-lite"/>
    </source>
</evidence>
<feature type="compositionally biased region" description="Polar residues" evidence="1">
    <location>
        <begin position="469"/>
        <end position="479"/>
    </location>
</feature>
<organism evidence="2 3">
    <name type="scientific">Ditylenchus destructor</name>
    <dbReference type="NCBI Taxonomy" id="166010"/>
    <lineage>
        <taxon>Eukaryota</taxon>
        <taxon>Metazoa</taxon>
        <taxon>Ecdysozoa</taxon>
        <taxon>Nematoda</taxon>
        <taxon>Chromadorea</taxon>
        <taxon>Rhabditida</taxon>
        <taxon>Tylenchina</taxon>
        <taxon>Tylenchomorpha</taxon>
        <taxon>Sphaerularioidea</taxon>
        <taxon>Anguinidae</taxon>
        <taxon>Anguininae</taxon>
        <taxon>Ditylenchus</taxon>
    </lineage>
</organism>
<protein>
    <submittedName>
        <fullName evidence="2">Uncharacterized protein</fullName>
    </submittedName>
</protein>
<dbReference type="Proteomes" id="UP001201812">
    <property type="component" value="Unassembled WGS sequence"/>
</dbReference>
<feature type="compositionally biased region" description="Polar residues" evidence="1">
    <location>
        <begin position="537"/>
        <end position="549"/>
    </location>
</feature>
<dbReference type="AlphaFoldDB" id="A0AAD4R5S5"/>
<sequence>MLLHGRLTEEVARRCLSAKGRNDEVKGAMKKGPVNFRSNQLFTRPNFTTPGVDQWRHFRYRCGKDTWLRANLQFVLNDVLKTCTFVTADYLAEQYKIVFKDSLEIALQTCEEEDLFSFIQNEFADTFFVHKESEPRGLLRKNAVNKPLPVAQNAPRRAIDYEKSAGSPAPRAVEVDLDYDSGSQYSRPPRAELIIDQHITVPKEEPADFVEELRPGFANVGIGEMRSRSRSQSSKEGVATVPEVSADISLKNELSSESSVTVYIRQENAEIPRSSQLSPLSASIPSTSMPSSPITKLSAINCSAPTPPPDYIVQYDYVPILPPGIDHHLPNMLPQTLLGPGPIFRPPHMFQWNPSQGPSPNPGSFPPFVPLAARFPGIPHSFGVPPGIRPIHPGFQPQLGQPLISSLSCHAAPYIAPPQYMMNNSSNIRLVQFHQHPGPENQSELSRRERRPMKITTPPSSPSPPQEWGRTSSTWSTNGLPVIGRTDERQGGPENDLDPEESQVTIVRLDDPEGANVVLPDPNELPESIEMSEQDSESTPADNSEISLSQEKSPLLNLSPECTPESEEGTLEKIRADSDRGNDLELNHLKEFNTLSIFSESSARNMNVKSETSVTSNVPFQNLINLVKTEPKPVDLEMNAAIPMPGPASESFRKSLSVDTPPPGFEMPQKPPGFEMPKKPPGFEMLQKPPGFGMPQKPPGFDDVAPVRTPSVTSASNADVGENIEEASVRPASDEVPDDTAGLLKFLEDVNKKREENEREANNAENVRQTAEYIGTPNSPQNNTSSEDLREGSVRGDQTPDLVRTTKPYYDPDFEEDYDDVVAQNSPELNGYTVNDNAKNVRASSPKLSKSPESPAIKSKRVTEPHYKLVDGYIEIYDTIYRHKGQMENWENESIPLPWLNITNLGDVLAILRRLHKLYPEGCTAEELYQFDNTLRTFNEGNGHFSQISSLPSMALVIENGMLVVEAHELDQQVVHRFHVCPQALNIEIVQMRKNLCSNLYRVLRNNNGTLRVKDVMEYWNQLVLVPFGKSAETILKVCNRYPLVFQLKSNRTDEYCFETSSLCITEGLSDWRVVLDCEINDMPAILCDCSECV</sequence>
<name>A0AAD4R5S5_9BILA</name>
<feature type="compositionally biased region" description="Polar residues" evidence="1">
    <location>
        <begin position="776"/>
        <end position="786"/>
    </location>
</feature>
<evidence type="ECO:0000313" key="2">
    <source>
        <dbReference type="EMBL" id="KAI1711585.1"/>
    </source>
</evidence>
<feature type="compositionally biased region" description="Basic and acidic residues" evidence="1">
    <location>
        <begin position="751"/>
        <end position="762"/>
    </location>
</feature>
<reference evidence="2" key="1">
    <citation type="submission" date="2022-01" db="EMBL/GenBank/DDBJ databases">
        <title>Genome Sequence Resource for Two Populations of Ditylenchus destructor, the Migratory Endoparasitic Phytonematode.</title>
        <authorList>
            <person name="Zhang H."/>
            <person name="Lin R."/>
            <person name="Xie B."/>
        </authorList>
    </citation>
    <scope>NUCLEOTIDE SEQUENCE</scope>
    <source>
        <strain evidence="2">BazhouSP</strain>
    </source>
</reference>
<feature type="region of interest" description="Disordered" evidence="1">
    <location>
        <begin position="436"/>
        <end position="549"/>
    </location>
</feature>